<comment type="caution">
    <text evidence="1">The sequence shown here is derived from an EMBL/GenBank/DDBJ whole genome shotgun (WGS) entry which is preliminary data.</text>
</comment>
<evidence type="ECO:0000313" key="2">
    <source>
        <dbReference type="Proteomes" id="UP000191500"/>
    </source>
</evidence>
<dbReference type="EMBL" id="MDDG01000003">
    <property type="protein sequence ID" value="OQE43030.1"/>
    <property type="molecule type" value="Genomic_DNA"/>
</dbReference>
<dbReference type="AlphaFoldDB" id="A0A1V6UX88"/>
<keyword evidence="2" id="KW-1185">Reference proteome</keyword>
<sequence length="92" mass="10545">MEEWLAESEAVEVEGLSKSIANYEDYGGESEDETGYLQDPMLSSPPVLKEWAYFGELTDEPKPNFIKRGSAHLETHEMQYLRVKGALLRRHL</sequence>
<dbReference type="Proteomes" id="UP000191500">
    <property type="component" value="Unassembled WGS sequence"/>
</dbReference>
<gene>
    <name evidence="1" type="ORF">PENCOP_c003G01082</name>
</gene>
<protein>
    <submittedName>
        <fullName evidence="1">Uncharacterized protein</fullName>
    </submittedName>
</protein>
<name>A0A1V6UX88_9EURO</name>
<proteinExistence type="predicted"/>
<organism evidence="1 2">
    <name type="scientific">Penicillium coprophilum</name>
    <dbReference type="NCBI Taxonomy" id="36646"/>
    <lineage>
        <taxon>Eukaryota</taxon>
        <taxon>Fungi</taxon>
        <taxon>Dikarya</taxon>
        <taxon>Ascomycota</taxon>
        <taxon>Pezizomycotina</taxon>
        <taxon>Eurotiomycetes</taxon>
        <taxon>Eurotiomycetidae</taxon>
        <taxon>Eurotiales</taxon>
        <taxon>Aspergillaceae</taxon>
        <taxon>Penicillium</taxon>
    </lineage>
</organism>
<evidence type="ECO:0000313" key="1">
    <source>
        <dbReference type="EMBL" id="OQE43030.1"/>
    </source>
</evidence>
<reference evidence="2" key="1">
    <citation type="journal article" date="2017" name="Nat. Microbiol.">
        <title>Global analysis of biosynthetic gene clusters reveals vast potential of secondary metabolite production in Penicillium species.</title>
        <authorList>
            <person name="Nielsen J.C."/>
            <person name="Grijseels S."/>
            <person name="Prigent S."/>
            <person name="Ji B."/>
            <person name="Dainat J."/>
            <person name="Nielsen K.F."/>
            <person name="Frisvad J.C."/>
            <person name="Workman M."/>
            <person name="Nielsen J."/>
        </authorList>
    </citation>
    <scope>NUCLEOTIDE SEQUENCE [LARGE SCALE GENOMIC DNA]</scope>
    <source>
        <strain evidence="2">IBT 31321</strain>
    </source>
</reference>
<accession>A0A1V6UX88</accession>